<comment type="function">
    <text evidence="1">Acyl transferase is part of the fatty acid reductase system required for aldehyde biosynthesis; it produces fatty acids for the luminescent reaction.</text>
</comment>
<evidence type="ECO:0000256" key="3">
    <source>
        <dbReference type="ARBA" id="ARBA00023315"/>
    </source>
</evidence>
<keyword evidence="3 4" id="KW-0012">Acyltransferase</keyword>
<keyword evidence="5" id="KW-1185">Reference proteome</keyword>
<evidence type="ECO:0000256" key="1">
    <source>
        <dbReference type="ARBA" id="ARBA00003846"/>
    </source>
</evidence>
<gene>
    <name evidence="4" type="ORF">F4562_004700</name>
</gene>
<reference evidence="4 5" key="1">
    <citation type="submission" date="2020-08" db="EMBL/GenBank/DDBJ databases">
        <title>Sequencing the genomes of 1000 actinobacteria strains.</title>
        <authorList>
            <person name="Klenk H.-P."/>
        </authorList>
    </citation>
    <scope>NUCLEOTIDE SEQUENCE [LARGE SCALE GENOMIC DNA]</scope>
    <source>
        <strain evidence="4 5">DSM 46887</strain>
    </source>
</reference>
<dbReference type="SUPFAM" id="SSF53474">
    <property type="entry name" value="alpha/beta-Hydrolases"/>
    <property type="match status" value="1"/>
</dbReference>
<keyword evidence="2 4" id="KW-0808">Transferase</keyword>
<dbReference type="EMBL" id="JACHMP010000001">
    <property type="protein sequence ID" value="MBB5821638.1"/>
    <property type="molecule type" value="Genomic_DNA"/>
</dbReference>
<dbReference type="GO" id="GO:0006631">
    <property type="term" value="P:fatty acid metabolic process"/>
    <property type="evidence" value="ECO:0007669"/>
    <property type="project" value="InterPro"/>
</dbReference>
<dbReference type="AlphaFoldDB" id="A0A7W9MIL0"/>
<evidence type="ECO:0000256" key="2">
    <source>
        <dbReference type="ARBA" id="ARBA00022679"/>
    </source>
</evidence>
<dbReference type="InterPro" id="IPR003157">
    <property type="entry name" value="LuxD"/>
</dbReference>
<dbReference type="EC" id="2.3.1.-" evidence="4"/>
<comment type="caution">
    <text evidence="4">The sequence shown here is derived from an EMBL/GenBank/DDBJ whole genome shotgun (WGS) entry which is preliminary data.</text>
</comment>
<protein>
    <submittedName>
        <fullName evidence="4">Acyl transferase</fullName>
        <ecNumber evidence="4">2.3.1.-</ecNumber>
    </submittedName>
</protein>
<dbReference type="RefSeq" id="WP_184541152.1">
    <property type="nucleotide sequence ID" value="NZ_JACHMP010000001.1"/>
</dbReference>
<dbReference type="Gene3D" id="3.40.50.1820">
    <property type="entry name" value="alpha/beta hydrolase"/>
    <property type="match status" value="1"/>
</dbReference>
<organism evidence="4 5">
    <name type="scientific">Streptosporangium becharense</name>
    <dbReference type="NCBI Taxonomy" id="1816182"/>
    <lineage>
        <taxon>Bacteria</taxon>
        <taxon>Bacillati</taxon>
        <taxon>Actinomycetota</taxon>
        <taxon>Actinomycetes</taxon>
        <taxon>Streptosporangiales</taxon>
        <taxon>Streptosporangiaceae</taxon>
        <taxon>Streptosporangium</taxon>
    </lineage>
</organism>
<sequence length="302" mass="33387">MHAEYQEEVFEVKSPEGRRIHCVHSIAAPDAPIIVIAPQFEGTVRHGLLPMLYLVSNGFQVVRFDYTNHRGNSEGEFDRFTASSARSDLAAVLGTVSKSLAFGNGLSLFAGSISSRIALRHLAEQPAGVDALVSMLGVVDMGSTVRAATGQDIDLLIDDPDHFYGRQKALNYMIDGDSWMRDLLQNGWHSLSGTRQDIDRMTTPTYLIVAEADDWVDIDDYSVAYGGNPGVLRHTYRIPGAGHELHKNPEASKSALRAATRALREFYGMSDQPLMEPTIAELIAINGRERRRETRYRLEPAG</sequence>
<dbReference type="Proteomes" id="UP000540685">
    <property type="component" value="Unassembled WGS sequence"/>
</dbReference>
<proteinExistence type="predicted"/>
<dbReference type="GO" id="GO:0016746">
    <property type="term" value="F:acyltransferase activity"/>
    <property type="evidence" value="ECO:0007669"/>
    <property type="project" value="UniProtKB-KW"/>
</dbReference>
<name>A0A7W9MIL0_9ACTN</name>
<evidence type="ECO:0000313" key="5">
    <source>
        <dbReference type="Proteomes" id="UP000540685"/>
    </source>
</evidence>
<accession>A0A7W9MIL0</accession>
<evidence type="ECO:0000313" key="4">
    <source>
        <dbReference type="EMBL" id="MBB5821638.1"/>
    </source>
</evidence>
<dbReference type="Pfam" id="PF02273">
    <property type="entry name" value="Acyl_transf_2"/>
    <property type="match status" value="1"/>
</dbReference>
<dbReference type="InterPro" id="IPR029058">
    <property type="entry name" value="AB_hydrolase_fold"/>
</dbReference>